<dbReference type="Pfam" id="PF00349">
    <property type="entry name" value="Hexokinase_1"/>
    <property type="match status" value="1"/>
</dbReference>
<keyword evidence="6 8" id="KW-0067">ATP-binding</keyword>
<dbReference type="GO" id="GO:0005536">
    <property type="term" value="F:D-glucose binding"/>
    <property type="evidence" value="ECO:0007669"/>
    <property type="project" value="InterPro"/>
</dbReference>
<dbReference type="GO" id="GO:0006006">
    <property type="term" value="P:glucose metabolic process"/>
    <property type="evidence" value="ECO:0007669"/>
    <property type="project" value="TreeGrafter"/>
</dbReference>
<dbReference type="PRINTS" id="PR00475">
    <property type="entry name" value="HEXOKINASE"/>
</dbReference>
<feature type="domain" description="Hexokinase N-terminal" evidence="9">
    <location>
        <begin position="7"/>
        <end position="211"/>
    </location>
</feature>
<organism evidence="11">
    <name type="scientific">Blastobotrys adeninivorans</name>
    <name type="common">Yeast</name>
    <name type="synonym">Arxula adeninivorans</name>
    <dbReference type="NCBI Taxonomy" id="409370"/>
    <lineage>
        <taxon>Eukaryota</taxon>
        <taxon>Fungi</taxon>
        <taxon>Dikarya</taxon>
        <taxon>Ascomycota</taxon>
        <taxon>Saccharomycotina</taxon>
        <taxon>Dipodascomycetes</taxon>
        <taxon>Dipodascales</taxon>
        <taxon>Trichomonascaceae</taxon>
        <taxon>Blastobotrys</taxon>
    </lineage>
</organism>
<dbReference type="Pfam" id="PF03727">
    <property type="entry name" value="Hexokinase_2"/>
    <property type="match status" value="1"/>
</dbReference>
<keyword evidence="5 8" id="KW-0418">Kinase</keyword>
<dbReference type="InterPro" id="IPR001312">
    <property type="entry name" value="Hexokinase"/>
</dbReference>
<dbReference type="Gene3D" id="3.30.420.40">
    <property type="match status" value="1"/>
</dbReference>
<dbReference type="PROSITE" id="PS51748">
    <property type="entry name" value="HEXOKINASE_2"/>
    <property type="match status" value="1"/>
</dbReference>
<evidence type="ECO:0000313" key="11">
    <source>
        <dbReference type="EMBL" id="CDP37792.1"/>
    </source>
</evidence>
<feature type="domain" description="Hexokinase C-terminal" evidence="10">
    <location>
        <begin position="221"/>
        <end position="467"/>
    </location>
</feature>
<evidence type="ECO:0000259" key="9">
    <source>
        <dbReference type="Pfam" id="PF00349"/>
    </source>
</evidence>
<dbReference type="Gene3D" id="3.40.367.20">
    <property type="match status" value="1"/>
</dbReference>
<dbReference type="PANTHER" id="PTHR19443">
    <property type="entry name" value="HEXOKINASE"/>
    <property type="match status" value="1"/>
</dbReference>
<evidence type="ECO:0000256" key="5">
    <source>
        <dbReference type="ARBA" id="ARBA00022777"/>
    </source>
</evidence>
<reference evidence="11" key="2">
    <citation type="submission" date="2014-06" db="EMBL/GenBank/DDBJ databases">
        <title>The complete genome of Blastobotrys (Arxula) adeninivorans LS3 - a yeast of biotechnological interest.</title>
        <authorList>
            <person name="Kunze G."/>
            <person name="Gaillardin C."/>
            <person name="Czernicka M."/>
            <person name="Durrens P."/>
            <person name="Martin T."/>
            <person name="Boer E."/>
            <person name="Gabaldon T."/>
            <person name="Cruz J."/>
            <person name="Talla E."/>
            <person name="Marck C."/>
            <person name="Goffeau A."/>
            <person name="Barbe V."/>
            <person name="Baret P."/>
            <person name="Baronian K."/>
            <person name="Beier S."/>
            <person name="Bleykasten C."/>
            <person name="Bode R."/>
            <person name="Casaregola S."/>
            <person name="Despons L."/>
            <person name="Fairhead C."/>
            <person name="Giersberg M."/>
            <person name="Gierski P."/>
            <person name="Hahnel U."/>
            <person name="Hartmann A."/>
            <person name="Jankowska D."/>
            <person name="Jubin C."/>
            <person name="Jung P."/>
            <person name="Lafontaine I."/>
            <person name="Leh-Louis V."/>
            <person name="Lemaire M."/>
            <person name="Marcet-Houben M."/>
            <person name="Mascher M."/>
            <person name="Morel G."/>
            <person name="Richard G.-F."/>
            <person name="Riechen J."/>
            <person name="Sacerdot C."/>
            <person name="Sarkar A."/>
            <person name="Savel G."/>
            <person name="Schacherer J."/>
            <person name="Sherman D."/>
            <person name="Straub M.-L."/>
            <person name="Stein N."/>
            <person name="Thierry A."/>
            <person name="Trautwein-Schult A."/>
            <person name="Westhof E."/>
            <person name="Worch S."/>
            <person name="Dujon B."/>
            <person name="Souciet J.-L."/>
            <person name="Wincker P."/>
            <person name="Scholz U."/>
            <person name="Neuveglise N."/>
        </authorList>
    </citation>
    <scope>NUCLEOTIDE SEQUENCE</scope>
    <source>
        <strain evidence="11">LS3</strain>
    </source>
</reference>
<evidence type="ECO:0000256" key="2">
    <source>
        <dbReference type="ARBA" id="ARBA00009225"/>
    </source>
</evidence>
<gene>
    <name evidence="11" type="ORF">GNLVRS02_ARAD1D19602g</name>
</gene>
<evidence type="ECO:0000256" key="3">
    <source>
        <dbReference type="ARBA" id="ARBA00022679"/>
    </source>
</evidence>
<dbReference type="UniPathway" id="UPA00109">
    <property type="reaction ID" value="UER00180"/>
</dbReference>
<dbReference type="InterPro" id="IPR019807">
    <property type="entry name" value="Hexokinase_BS"/>
</dbReference>
<dbReference type="GO" id="GO:0005739">
    <property type="term" value="C:mitochondrion"/>
    <property type="evidence" value="ECO:0007669"/>
    <property type="project" value="TreeGrafter"/>
</dbReference>
<keyword evidence="4 8" id="KW-0547">Nucleotide-binding</keyword>
<keyword evidence="7 8" id="KW-0324">Glycolysis</keyword>
<evidence type="ECO:0000256" key="7">
    <source>
        <dbReference type="ARBA" id="ARBA00023152"/>
    </source>
</evidence>
<keyword evidence="3 8" id="KW-0808">Transferase</keyword>
<dbReference type="PANTHER" id="PTHR19443:SF30">
    <property type="entry name" value="GLUCOKINASE-1-RELATED"/>
    <property type="match status" value="1"/>
</dbReference>
<evidence type="ECO:0000259" key="10">
    <source>
        <dbReference type="Pfam" id="PF03727"/>
    </source>
</evidence>
<dbReference type="GO" id="GO:0006096">
    <property type="term" value="P:glycolytic process"/>
    <property type="evidence" value="ECO:0007669"/>
    <property type="project" value="UniProtKB-UniPathway"/>
</dbReference>
<dbReference type="GO" id="GO:0001678">
    <property type="term" value="P:intracellular glucose homeostasis"/>
    <property type="evidence" value="ECO:0007669"/>
    <property type="project" value="InterPro"/>
</dbReference>
<dbReference type="GO" id="GO:0004340">
    <property type="term" value="F:glucokinase activity"/>
    <property type="evidence" value="ECO:0007669"/>
    <property type="project" value="TreeGrafter"/>
</dbReference>
<dbReference type="EC" id="2.7.1.-" evidence="8"/>
<dbReference type="PROSITE" id="PS00378">
    <property type="entry name" value="HEXOKINASE_1"/>
    <property type="match status" value="1"/>
</dbReference>
<dbReference type="EMBL" id="HG937694">
    <property type="protein sequence ID" value="CDP37792.1"/>
    <property type="molecule type" value="Genomic_DNA"/>
</dbReference>
<accession>A0A060TG21</accession>
<proteinExistence type="inferred from homology"/>
<evidence type="ECO:0000256" key="1">
    <source>
        <dbReference type="ARBA" id="ARBA00004888"/>
    </source>
</evidence>
<dbReference type="GO" id="GO:0005524">
    <property type="term" value="F:ATP binding"/>
    <property type="evidence" value="ECO:0007669"/>
    <property type="project" value="UniProtKB-UniRule"/>
</dbReference>
<evidence type="ECO:0000256" key="8">
    <source>
        <dbReference type="RuleBase" id="RU362007"/>
    </source>
</evidence>
<name>A0A060TG21_BLAAD</name>
<dbReference type="InterPro" id="IPR022673">
    <property type="entry name" value="Hexokinase_C"/>
</dbReference>
<dbReference type="GO" id="GO:0005829">
    <property type="term" value="C:cytosol"/>
    <property type="evidence" value="ECO:0007669"/>
    <property type="project" value="TreeGrafter"/>
</dbReference>
<sequence>MSVLEEAQKIAKEFDISDDCLNDCVDHFIWATEHGLRHHTDLGMPMIPTFVTKIPTGKEKGVFLASDLGGTNFRVCSVTLNGDSTYSLNQEKSSVPKELMVGSCKDFFDYLAGQVEAFLRKHHGEQFAEDGYPKPPSGEPFKMGFTFSFPVDQTSLNKGKLIRWTKGFDIKDAVGKDIVEEFQAAITSRKLPVHVAALVNDTVGTLMSRSYTKAETGHTLVGCIFGTGTNGAYSEKIKTIPKFDSAAHPEITDKIMVINTEWGSFDNRLKHIPNTRFDIALNEHTPNPGYHMFEKRISGMFLGELLRLVLVELRDKGAIFKGLSATKNALDTEWSLDTSVPSRIDGDQSSDLSETAKVVEDFLGYSSVPKDELEAIKLLAHAIGRRSATLSAVPLAGLILHTKALEKFEGEIDIGADGSVVEFYPNFEKMVREALRKTRLGPEGEKRVTIGLARDGSGVGAALCALVA</sequence>
<evidence type="ECO:0000256" key="6">
    <source>
        <dbReference type="ARBA" id="ARBA00022840"/>
    </source>
</evidence>
<comment type="pathway">
    <text evidence="1">Carbohydrate degradation; glycolysis; D-glyceraldehyde 3-phosphate and glycerone phosphate from D-glucose: step 1/4.</text>
</comment>
<protein>
    <recommendedName>
        <fullName evidence="8">Phosphotransferase</fullName>
        <ecNumber evidence="8">2.7.1.-</ecNumber>
    </recommendedName>
</protein>
<dbReference type="SUPFAM" id="SSF53067">
    <property type="entry name" value="Actin-like ATPase domain"/>
    <property type="match status" value="2"/>
</dbReference>
<evidence type="ECO:0000256" key="4">
    <source>
        <dbReference type="ARBA" id="ARBA00022741"/>
    </source>
</evidence>
<dbReference type="InterPro" id="IPR043129">
    <property type="entry name" value="ATPase_NBD"/>
</dbReference>
<dbReference type="InterPro" id="IPR022672">
    <property type="entry name" value="Hexokinase_N"/>
</dbReference>
<dbReference type="GO" id="GO:0008865">
    <property type="term" value="F:fructokinase activity"/>
    <property type="evidence" value="ECO:0007669"/>
    <property type="project" value="TreeGrafter"/>
</dbReference>
<dbReference type="AlphaFoldDB" id="A0A060TG21"/>
<reference evidence="11" key="1">
    <citation type="submission" date="2014-02" db="EMBL/GenBank/DDBJ databases">
        <authorList>
            <person name="Genoscope - CEA"/>
        </authorList>
    </citation>
    <scope>NUCLEOTIDE SEQUENCE</scope>
    <source>
        <strain evidence="11">LS3</strain>
    </source>
</reference>
<dbReference type="PhylomeDB" id="A0A060TG21"/>
<dbReference type="FunFam" id="3.30.420.40:FF:000034">
    <property type="entry name" value="Phosphotransferase"/>
    <property type="match status" value="1"/>
</dbReference>
<comment type="similarity">
    <text evidence="2 8">Belongs to the hexokinase family.</text>
</comment>